<dbReference type="HOGENOM" id="CLU_028840_5_2_1"/>
<keyword evidence="3" id="KW-1185">Reference proteome</keyword>
<sequence>MTTPFPLLRLPRLALIPIFLHMEPNKVITFSLLSKRAHNLSKSLRKLSATSITLTIESDSHHLTACFKYRGAVPPFYSNSTAYQYIVFQNETNIREKVGLSESEWIERVQDVTNCKSLKRMHINGVPALDMCNALSSLKNIREIFIGLWCPHSFAQKALEILSPVTTEITIWRIPFEGREEFQTFLKSNLNFLNVDTHDFSRFALDDLLVTNALKVRLRGFKFFARVVSQFLTNWFHSKCNSRLEHLSLVTIGDINETCLPETLNAIPYPRDQERTFFYSKQLDTPSKTFSGGYDIERTDGKKATIVFVPPGDGLTFFDFYVWP</sequence>
<accession>E3N5B3</accession>
<dbReference type="Pfam" id="PF00646">
    <property type="entry name" value="F-box"/>
    <property type="match status" value="1"/>
</dbReference>
<dbReference type="InterPro" id="IPR001810">
    <property type="entry name" value="F-box_dom"/>
</dbReference>
<name>E3N5B3_CAERE</name>
<evidence type="ECO:0000259" key="1">
    <source>
        <dbReference type="PROSITE" id="PS50181"/>
    </source>
</evidence>
<dbReference type="AlphaFoldDB" id="E3N5B3"/>
<gene>
    <name evidence="2" type="ORF">CRE_28938</name>
</gene>
<organism evidence="3">
    <name type="scientific">Caenorhabditis remanei</name>
    <name type="common">Caenorhabditis vulgaris</name>
    <dbReference type="NCBI Taxonomy" id="31234"/>
    <lineage>
        <taxon>Eukaryota</taxon>
        <taxon>Metazoa</taxon>
        <taxon>Ecdysozoa</taxon>
        <taxon>Nematoda</taxon>
        <taxon>Chromadorea</taxon>
        <taxon>Rhabditida</taxon>
        <taxon>Rhabditina</taxon>
        <taxon>Rhabditomorpha</taxon>
        <taxon>Rhabditoidea</taxon>
        <taxon>Rhabditidae</taxon>
        <taxon>Peloderinae</taxon>
        <taxon>Caenorhabditis</taxon>
    </lineage>
</organism>
<dbReference type="PANTHER" id="PTHR22899">
    <property type="entry name" value="CYCLIN-RELATED F-BOX FAMILY"/>
    <property type="match status" value="1"/>
</dbReference>
<dbReference type="FunCoup" id="E3N5B3">
    <property type="interactions" value="521"/>
</dbReference>
<dbReference type="PROSITE" id="PS50181">
    <property type="entry name" value="FBOX"/>
    <property type="match status" value="1"/>
</dbReference>
<dbReference type="InParanoid" id="E3N5B3"/>
<evidence type="ECO:0000313" key="2">
    <source>
        <dbReference type="EMBL" id="EFO87154.1"/>
    </source>
</evidence>
<feature type="domain" description="F-box" evidence="1">
    <location>
        <begin position="4"/>
        <end position="52"/>
    </location>
</feature>
<dbReference type="Pfam" id="PF07735">
    <property type="entry name" value="FBA_2"/>
    <property type="match status" value="1"/>
</dbReference>
<dbReference type="InterPro" id="IPR012885">
    <property type="entry name" value="F-box_Sdz-33"/>
</dbReference>
<dbReference type="InterPro" id="IPR053222">
    <property type="entry name" value="Zygotic_Embryogenesis-Asso"/>
</dbReference>
<dbReference type="EMBL" id="DS268531">
    <property type="protein sequence ID" value="EFO87154.1"/>
    <property type="molecule type" value="Genomic_DNA"/>
</dbReference>
<protein>
    <recommendedName>
        <fullName evidence="1">F-box domain-containing protein</fullName>
    </recommendedName>
</protein>
<dbReference type="Proteomes" id="UP000008281">
    <property type="component" value="Unassembled WGS sequence"/>
</dbReference>
<dbReference type="PANTHER" id="PTHR22899:SF0">
    <property type="entry name" value="F-BOX ASSOCIATED DOMAIN-CONTAINING PROTEIN-RELATED"/>
    <property type="match status" value="1"/>
</dbReference>
<reference evidence="2" key="1">
    <citation type="submission" date="2007-07" db="EMBL/GenBank/DDBJ databases">
        <title>PCAP assembly of the Caenorhabditis remanei genome.</title>
        <authorList>
            <consortium name="The Caenorhabditis remanei Sequencing Consortium"/>
            <person name="Wilson R.K."/>
        </authorList>
    </citation>
    <scope>NUCLEOTIDE SEQUENCE [LARGE SCALE GENOMIC DNA]</scope>
    <source>
        <strain evidence="2">PB4641</strain>
    </source>
</reference>
<proteinExistence type="predicted"/>
<evidence type="ECO:0000313" key="3">
    <source>
        <dbReference type="Proteomes" id="UP000008281"/>
    </source>
</evidence>